<dbReference type="EMBL" id="RWGY01000051">
    <property type="protein sequence ID" value="TVU05091.1"/>
    <property type="molecule type" value="Genomic_DNA"/>
</dbReference>
<feature type="compositionally biased region" description="Basic and acidic residues" evidence="1">
    <location>
        <begin position="69"/>
        <end position="78"/>
    </location>
</feature>
<name>A0A5J9T3M1_9POAL</name>
<reference evidence="2 3" key="1">
    <citation type="journal article" date="2019" name="Sci. Rep.">
        <title>A high-quality genome of Eragrostis curvula grass provides insights into Poaceae evolution and supports new strategies to enhance forage quality.</title>
        <authorList>
            <person name="Carballo J."/>
            <person name="Santos B.A.C.M."/>
            <person name="Zappacosta D."/>
            <person name="Garbus I."/>
            <person name="Selva J.P."/>
            <person name="Gallo C.A."/>
            <person name="Diaz A."/>
            <person name="Albertini E."/>
            <person name="Caccamo M."/>
            <person name="Echenique V."/>
        </authorList>
    </citation>
    <scope>NUCLEOTIDE SEQUENCE [LARGE SCALE GENOMIC DNA]</scope>
    <source>
        <strain evidence="3">cv. Victoria</strain>
        <tissue evidence="2">Leaf</tissue>
    </source>
</reference>
<accession>A0A5J9T3M1</accession>
<feature type="compositionally biased region" description="Basic residues" evidence="1">
    <location>
        <begin position="79"/>
        <end position="94"/>
    </location>
</feature>
<feature type="non-terminal residue" evidence="2">
    <location>
        <position position="1"/>
    </location>
</feature>
<organism evidence="2 3">
    <name type="scientific">Eragrostis curvula</name>
    <name type="common">weeping love grass</name>
    <dbReference type="NCBI Taxonomy" id="38414"/>
    <lineage>
        <taxon>Eukaryota</taxon>
        <taxon>Viridiplantae</taxon>
        <taxon>Streptophyta</taxon>
        <taxon>Embryophyta</taxon>
        <taxon>Tracheophyta</taxon>
        <taxon>Spermatophyta</taxon>
        <taxon>Magnoliopsida</taxon>
        <taxon>Liliopsida</taxon>
        <taxon>Poales</taxon>
        <taxon>Poaceae</taxon>
        <taxon>PACMAD clade</taxon>
        <taxon>Chloridoideae</taxon>
        <taxon>Eragrostideae</taxon>
        <taxon>Eragrostidinae</taxon>
        <taxon>Eragrostis</taxon>
    </lineage>
</organism>
<proteinExistence type="predicted"/>
<dbReference type="Proteomes" id="UP000324897">
    <property type="component" value="Unassembled WGS sequence"/>
</dbReference>
<feature type="region of interest" description="Disordered" evidence="1">
    <location>
        <begin position="42"/>
        <end position="143"/>
    </location>
</feature>
<protein>
    <submittedName>
        <fullName evidence="2">Uncharacterized protein</fullName>
    </submittedName>
</protein>
<gene>
    <name evidence="2" type="ORF">EJB05_48242</name>
</gene>
<dbReference type="Gramene" id="TVU05091">
    <property type="protein sequence ID" value="TVU05091"/>
    <property type="gene ID" value="EJB05_48242"/>
</dbReference>
<comment type="caution">
    <text evidence="2">The sequence shown here is derived from an EMBL/GenBank/DDBJ whole genome shotgun (WGS) entry which is preliminary data.</text>
</comment>
<evidence type="ECO:0000313" key="3">
    <source>
        <dbReference type="Proteomes" id="UP000324897"/>
    </source>
</evidence>
<evidence type="ECO:0000313" key="2">
    <source>
        <dbReference type="EMBL" id="TVU05091.1"/>
    </source>
</evidence>
<dbReference type="AlphaFoldDB" id="A0A5J9T3M1"/>
<sequence>MKADKKRATKKAIKQALTAASSGTSSSVKSVCASNEIEDTQTLAIIPVANLSSIRKQPARKKKASIPTEQDKQASDVGKKKKKAPSKKKGPPKKKGPEPSKKRKKAAAQPSTPSKKKKAATEEPSTPVNKKKNVALPDSPAMSTRSKLKLLRLPSLDSLRRACWRCTTRIIGFASRRPVRAVRPLVALPSHPELLLCMGAWRGIAASATSTRGWIIVEASEIHPLVQAFEFAALPVSRQSPACLLLLLVRPDARIRECHPAARLPTGGVRGLPSTGSCEDGMLLLPCSQK</sequence>
<keyword evidence="3" id="KW-1185">Reference proteome</keyword>
<evidence type="ECO:0000256" key="1">
    <source>
        <dbReference type="SAM" id="MobiDB-lite"/>
    </source>
</evidence>